<feature type="domain" description="C3H1-type" evidence="7">
    <location>
        <begin position="95"/>
        <end position="122"/>
    </location>
</feature>
<feature type="zinc finger region" description="C3H1-type" evidence="5">
    <location>
        <begin position="23"/>
        <end position="50"/>
    </location>
</feature>
<evidence type="ECO:0000259" key="7">
    <source>
        <dbReference type="PROSITE" id="PS50103"/>
    </source>
</evidence>
<gene>
    <name evidence="8" type="ORF">AK88_04325</name>
</gene>
<evidence type="ECO:0000313" key="9">
    <source>
        <dbReference type="Proteomes" id="UP000054561"/>
    </source>
</evidence>
<dbReference type="GO" id="GO:0008270">
    <property type="term" value="F:zinc ion binding"/>
    <property type="evidence" value="ECO:0007669"/>
    <property type="project" value="UniProtKB-KW"/>
</dbReference>
<dbReference type="GeneID" id="24269639"/>
<feature type="region of interest" description="Disordered" evidence="6">
    <location>
        <begin position="129"/>
        <end position="176"/>
    </location>
</feature>
<protein>
    <recommendedName>
        <fullName evidence="7">C3H1-type domain-containing protein</fullName>
    </recommendedName>
</protein>
<dbReference type="Proteomes" id="UP000054561">
    <property type="component" value="Unassembled WGS sequence"/>
</dbReference>
<dbReference type="PANTHER" id="PTHR12547">
    <property type="entry name" value="CCCH ZINC FINGER/TIS11-RELATED"/>
    <property type="match status" value="1"/>
</dbReference>
<dbReference type="OrthoDB" id="415459at2759"/>
<dbReference type="GO" id="GO:0003729">
    <property type="term" value="F:mRNA binding"/>
    <property type="evidence" value="ECO:0007669"/>
    <property type="project" value="InterPro"/>
</dbReference>
<dbReference type="InterPro" id="IPR000571">
    <property type="entry name" value="Znf_CCCH"/>
</dbReference>
<sequence>MNTPAQINNTRKMNQPADIKYQFTKTKICKHFLENRCVNKDNCNYAHVLEELRPLPNLENTKLCKSIKKKIPCCNPNCKYAHRIEKLQPSTDLATYKTTLCYFWKKKKCMNQDKCRFAHGIEEIRPLRLSKEGENERQSLPLSDVDSSLGTQHYQQKGKPTVKGTNETGILPGTKWGKKWDRNGGNMWRRDASRSGAKRPGKMWYEHGAQVWEARREKLREDHGINLLQDCSQGKWSKERDSNRTIERTEAPYDERTKHTHNFLLEEERVPDVLSSTHLFENSTVMENGLFQLNDNFLNICNRVNFDVDALYASPGNTYSSEYEKKESEENNSWEDSIVDMNFLHLDYLNDEEEVSKYELFRGSALDINLPNFQTNPTKRINQDVHMSRSYDENMWSKEHGVVNRNCGVGGAVNPEISQSINHNLFLDTRPNACEKNVRSRGASGNNQQMNIGRNQGTIPNQPNIFIWESIEDLFSFGATSSEQLLSDSELFAKWCKSIKDRNVKHFNNLCLF</sequence>
<evidence type="ECO:0000256" key="4">
    <source>
        <dbReference type="ARBA" id="ARBA00022833"/>
    </source>
</evidence>
<feature type="zinc finger region" description="C3H1-type" evidence="5">
    <location>
        <begin position="95"/>
        <end position="122"/>
    </location>
</feature>
<dbReference type="AlphaFoldDB" id="A0A0D9QG53"/>
<keyword evidence="4 5" id="KW-0862">Zinc</keyword>
<feature type="compositionally biased region" description="Polar residues" evidence="6">
    <location>
        <begin position="138"/>
        <end position="155"/>
    </location>
</feature>
<accession>A0A0D9QG53</accession>
<dbReference type="InterPro" id="IPR045877">
    <property type="entry name" value="ZFP36-like"/>
</dbReference>
<organism evidence="8 9">
    <name type="scientific">Plasmodium fragile</name>
    <dbReference type="NCBI Taxonomy" id="5857"/>
    <lineage>
        <taxon>Eukaryota</taxon>
        <taxon>Sar</taxon>
        <taxon>Alveolata</taxon>
        <taxon>Apicomplexa</taxon>
        <taxon>Aconoidasida</taxon>
        <taxon>Haemosporida</taxon>
        <taxon>Plasmodiidae</taxon>
        <taxon>Plasmodium</taxon>
        <taxon>Plasmodium (Plasmodium)</taxon>
    </lineage>
</organism>
<evidence type="ECO:0000256" key="3">
    <source>
        <dbReference type="ARBA" id="ARBA00022771"/>
    </source>
</evidence>
<dbReference type="PROSITE" id="PS50103">
    <property type="entry name" value="ZF_C3H1"/>
    <property type="match status" value="2"/>
</dbReference>
<dbReference type="VEuPathDB" id="PlasmoDB:AK88_04325"/>
<keyword evidence="3 5" id="KW-0863">Zinc-finger</keyword>
<dbReference type="PANTHER" id="PTHR12547:SF18">
    <property type="entry name" value="PROTEIN TIS11"/>
    <property type="match status" value="1"/>
</dbReference>
<dbReference type="InterPro" id="IPR036855">
    <property type="entry name" value="Znf_CCCH_sf"/>
</dbReference>
<name>A0A0D9QG53_PLAFR</name>
<dbReference type="OMA" id="CNPNCKY"/>
<dbReference type="Gene3D" id="3.30.1370.210">
    <property type="match status" value="1"/>
</dbReference>
<proteinExistence type="predicted"/>
<evidence type="ECO:0000313" key="8">
    <source>
        <dbReference type="EMBL" id="KJP85994.1"/>
    </source>
</evidence>
<evidence type="ECO:0000256" key="6">
    <source>
        <dbReference type="SAM" id="MobiDB-lite"/>
    </source>
</evidence>
<dbReference type="Gene3D" id="4.10.1000.10">
    <property type="entry name" value="Zinc finger, CCCH-type"/>
    <property type="match status" value="1"/>
</dbReference>
<evidence type="ECO:0000256" key="5">
    <source>
        <dbReference type="PROSITE-ProRule" id="PRU00723"/>
    </source>
</evidence>
<dbReference type="RefSeq" id="XP_012337358.1">
    <property type="nucleotide sequence ID" value="XM_012481935.1"/>
</dbReference>
<evidence type="ECO:0000256" key="2">
    <source>
        <dbReference type="ARBA" id="ARBA00022737"/>
    </source>
</evidence>
<keyword evidence="1 5" id="KW-0479">Metal-binding</keyword>
<feature type="domain" description="C3H1-type" evidence="7">
    <location>
        <begin position="23"/>
        <end position="50"/>
    </location>
</feature>
<dbReference type="SUPFAM" id="SSF90229">
    <property type="entry name" value="CCCH zinc finger"/>
    <property type="match status" value="2"/>
</dbReference>
<keyword evidence="9" id="KW-1185">Reference proteome</keyword>
<reference evidence="8 9" key="1">
    <citation type="submission" date="2014-03" db="EMBL/GenBank/DDBJ databases">
        <title>The Genome Sequence of Plasmodium fragile nilgiri.</title>
        <authorList>
            <consortium name="The Broad Institute Genomics Platform"/>
            <consortium name="The Broad Institute Genome Sequencing Center for Infectious Disease"/>
            <person name="Neafsey D."/>
            <person name="Duraisingh M."/>
            <person name="Young S.K."/>
            <person name="Zeng Q."/>
            <person name="Gargeya S."/>
            <person name="Abouelleil A."/>
            <person name="Alvarado L."/>
            <person name="Chapman S.B."/>
            <person name="Gainer-Dewar J."/>
            <person name="Goldberg J."/>
            <person name="Griggs A."/>
            <person name="Gujja S."/>
            <person name="Hansen M."/>
            <person name="Howarth C."/>
            <person name="Imamovic A."/>
            <person name="Larimer J."/>
            <person name="Pearson M."/>
            <person name="Poon T.W."/>
            <person name="Priest M."/>
            <person name="Roberts A."/>
            <person name="Saif S."/>
            <person name="Shea T."/>
            <person name="Sykes S."/>
            <person name="Wortman J."/>
            <person name="Nusbaum C."/>
            <person name="Birren B."/>
        </authorList>
    </citation>
    <scope>NUCLEOTIDE SEQUENCE [LARGE SCALE GENOMIC DNA]</scope>
    <source>
        <strain evidence="9">nilgiri</strain>
    </source>
</reference>
<keyword evidence="2" id="KW-0677">Repeat</keyword>
<dbReference type="SMART" id="SM00356">
    <property type="entry name" value="ZnF_C3H1"/>
    <property type="match status" value="3"/>
</dbReference>
<dbReference type="EMBL" id="KQ001704">
    <property type="protein sequence ID" value="KJP85994.1"/>
    <property type="molecule type" value="Genomic_DNA"/>
</dbReference>
<evidence type="ECO:0000256" key="1">
    <source>
        <dbReference type="ARBA" id="ARBA00022723"/>
    </source>
</evidence>